<keyword evidence="1" id="KW-0812">Transmembrane</keyword>
<keyword evidence="1" id="KW-1133">Transmembrane helix</keyword>
<dbReference type="EMBL" id="JAJSOF020000025">
    <property type="protein sequence ID" value="KAJ4434369.1"/>
    <property type="molecule type" value="Genomic_DNA"/>
</dbReference>
<protein>
    <submittedName>
        <fullName evidence="2">Uncharacterized protein</fullName>
    </submittedName>
</protein>
<dbReference type="PANTHER" id="PTHR47027">
    <property type="entry name" value="REVERSE TRANSCRIPTASE DOMAIN-CONTAINING PROTEIN"/>
    <property type="match status" value="1"/>
</dbReference>
<sequence length="281" mass="32425">MVLTAVSHPIIYLSMVLWFPSVFFTCFVGRYRSFTENRRRRSIHVLKRIKCSSSLLQVETLAFPYFNYAYILLIDLSSDNKTKHRAHNLCIQDRIYSHTSLTVTVRSKNMFAFSNDERALNIASFSHRSDVKLSTFFPYIFFPEIPDDVNMLGENPETIRENTAILLEASKAIGLEVNPEKTKCMVMSRDENILRNGNIKIGDLSFEYVEKFKYIGAAVTNINDTREEIKRRINMENACIVISLLSKNLKVRIYKTVLLPVVLIGCETWTLTLRGTEIKDV</sequence>
<keyword evidence="3" id="KW-1185">Reference proteome</keyword>
<reference evidence="2 3" key="1">
    <citation type="journal article" date="2022" name="Allergy">
        <title>Genome assembly and annotation of Periplaneta americana reveal a comprehensive cockroach allergen profile.</title>
        <authorList>
            <person name="Wang L."/>
            <person name="Xiong Q."/>
            <person name="Saelim N."/>
            <person name="Wang L."/>
            <person name="Nong W."/>
            <person name="Wan A.T."/>
            <person name="Shi M."/>
            <person name="Liu X."/>
            <person name="Cao Q."/>
            <person name="Hui J.H.L."/>
            <person name="Sookrung N."/>
            <person name="Leung T.F."/>
            <person name="Tungtrongchitr A."/>
            <person name="Tsui S.K.W."/>
        </authorList>
    </citation>
    <scope>NUCLEOTIDE SEQUENCE [LARGE SCALE GENOMIC DNA]</scope>
    <source>
        <strain evidence="2">PWHHKU_190912</strain>
    </source>
</reference>
<gene>
    <name evidence="2" type="ORF">ANN_22928</name>
</gene>
<evidence type="ECO:0000256" key="1">
    <source>
        <dbReference type="SAM" id="Phobius"/>
    </source>
</evidence>
<dbReference type="Proteomes" id="UP001148838">
    <property type="component" value="Unassembled WGS sequence"/>
</dbReference>
<organism evidence="2 3">
    <name type="scientific">Periplaneta americana</name>
    <name type="common">American cockroach</name>
    <name type="synonym">Blatta americana</name>
    <dbReference type="NCBI Taxonomy" id="6978"/>
    <lineage>
        <taxon>Eukaryota</taxon>
        <taxon>Metazoa</taxon>
        <taxon>Ecdysozoa</taxon>
        <taxon>Arthropoda</taxon>
        <taxon>Hexapoda</taxon>
        <taxon>Insecta</taxon>
        <taxon>Pterygota</taxon>
        <taxon>Neoptera</taxon>
        <taxon>Polyneoptera</taxon>
        <taxon>Dictyoptera</taxon>
        <taxon>Blattodea</taxon>
        <taxon>Blattoidea</taxon>
        <taxon>Blattidae</taxon>
        <taxon>Blattinae</taxon>
        <taxon>Periplaneta</taxon>
    </lineage>
</organism>
<keyword evidence="1" id="KW-0472">Membrane</keyword>
<proteinExistence type="predicted"/>
<evidence type="ECO:0000313" key="2">
    <source>
        <dbReference type="EMBL" id="KAJ4434369.1"/>
    </source>
</evidence>
<comment type="caution">
    <text evidence="2">The sequence shown here is derived from an EMBL/GenBank/DDBJ whole genome shotgun (WGS) entry which is preliminary data.</text>
</comment>
<evidence type="ECO:0000313" key="3">
    <source>
        <dbReference type="Proteomes" id="UP001148838"/>
    </source>
</evidence>
<feature type="transmembrane region" description="Helical" evidence="1">
    <location>
        <begin position="12"/>
        <end position="31"/>
    </location>
</feature>
<accession>A0ABQ8SJN1</accession>
<name>A0ABQ8SJN1_PERAM</name>
<dbReference type="PANTHER" id="PTHR47027:SF29">
    <property type="entry name" value="C2H2-TYPE DOMAIN-CONTAINING PROTEIN"/>
    <property type="match status" value="1"/>
</dbReference>